<feature type="region of interest" description="Disordered" evidence="1">
    <location>
        <begin position="388"/>
        <end position="444"/>
    </location>
</feature>
<protein>
    <submittedName>
        <fullName evidence="2">Glycosyl transferase family 2</fullName>
    </submittedName>
</protein>
<dbReference type="SUPFAM" id="SSF53448">
    <property type="entry name" value="Nucleotide-diphospho-sugar transferases"/>
    <property type="match status" value="1"/>
</dbReference>
<evidence type="ECO:0000313" key="2">
    <source>
        <dbReference type="EMBL" id="MFD1569091.1"/>
    </source>
</evidence>
<dbReference type="Proteomes" id="UP001597185">
    <property type="component" value="Unassembled WGS sequence"/>
</dbReference>
<dbReference type="RefSeq" id="WP_256418480.1">
    <property type="nucleotide sequence ID" value="NZ_JANHDL010000006.1"/>
</dbReference>
<sequence length="444" mass="47732">MEYVQERVTTLHALTDHRPDAPTGRAAVVVPMTEREYGTLASEHVLTALETVAPARVIVPLRASAERVEPFVRWLDGFDVDVETLWCGGPRLADLLRDHGIDGSRGKGRDVWLGLGRALDSEYVVVHDADTKTYSPAFVNRLLFPLARGHDFAKGYYARVEDGSLYGRLFRLFFRPLVRALADSGDTDGTGGATDANGEAGANGAGIVAYLDAFRYALAGEFAATSDLVSRLRLQRGWGLEVGTLGEAFEHAGFTDSAQVDLGRYEHDHRSVDGPTGLADMSRAVGAATLRAVENAGVAVEYDTLAARYREEAADLIRGYETDAAFNGLAYDREDERAQVETYADALGRPGPDTRLPAWRDAPISPTDVANAARADIADVTDADATSVAAAAESMTDDGDSGDGDGGDSDDDRGRRDTQSVRQHQNGHRPAENHKPDAAPGDET</sequence>
<dbReference type="InterPro" id="IPR029044">
    <property type="entry name" value="Nucleotide-diphossugar_trans"/>
</dbReference>
<dbReference type="Gene3D" id="3.90.550.10">
    <property type="entry name" value="Spore Coat Polysaccharide Biosynthesis Protein SpsA, Chain A"/>
    <property type="match status" value="1"/>
</dbReference>
<evidence type="ECO:0000313" key="3">
    <source>
        <dbReference type="Proteomes" id="UP001597185"/>
    </source>
</evidence>
<accession>A0ABD6BVK3</accession>
<keyword evidence="2" id="KW-0808">Transferase</keyword>
<reference evidence="2 3" key="1">
    <citation type="journal article" date="2019" name="Int. J. Syst. Evol. Microbiol.">
        <title>The Global Catalogue of Microorganisms (GCM) 10K type strain sequencing project: providing services to taxonomists for standard genome sequencing and annotation.</title>
        <authorList>
            <consortium name="The Broad Institute Genomics Platform"/>
            <consortium name="The Broad Institute Genome Sequencing Center for Infectious Disease"/>
            <person name="Wu L."/>
            <person name="Ma J."/>
        </authorList>
    </citation>
    <scope>NUCLEOTIDE SEQUENCE [LARGE SCALE GENOMIC DNA]</scope>
    <source>
        <strain evidence="2 3">CGMCC 1.12689</strain>
    </source>
</reference>
<name>A0ABD6BVK3_9EURY</name>
<feature type="compositionally biased region" description="Acidic residues" evidence="1">
    <location>
        <begin position="395"/>
        <end position="411"/>
    </location>
</feature>
<organism evidence="2 3">
    <name type="scientific">Halorubrum laminariae</name>
    <dbReference type="NCBI Taxonomy" id="1433523"/>
    <lineage>
        <taxon>Archaea</taxon>
        <taxon>Methanobacteriati</taxon>
        <taxon>Methanobacteriota</taxon>
        <taxon>Stenosarchaea group</taxon>
        <taxon>Halobacteria</taxon>
        <taxon>Halobacteriales</taxon>
        <taxon>Haloferacaceae</taxon>
        <taxon>Halorubrum</taxon>
    </lineage>
</organism>
<proteinExistence type="predicted"/>
<keyword evidence="3" id="KW-1185">Reference proteome</keyword>
<evidence type="ECO:0000256" key="1">
    <source>
        <dbReference type="SAM" id="MobiDB-lite"/>
    </source>
</evidence>
<comment type="caution">
    <text evidence="2">The sequence shown here is derived from an EMBL/GenBank/DDBJ whole genome shotgun (WGS) entry which is preliminary data.</text>
</comment>
<dbReference type="AlphaFoldDB" id="A0ABD6BVK3"/>
<dbReference type="EMBL" id="JBHUDB010000001">
    <property type="protein sequence ID" value="MFD1569091.1"/>
    <property type="molecule type" value="Genomic_DNA"/>
</dbReference>
<gene>
    <name evidence="2" type="ORF">ACFR9T_00520</name>
</gene>
<dbReference type="GO" id="GO:0016740">
    <property type="term" value="F:transferase activity"/>
    <property type="evidence" value="ECO:0007669"/>
    <property type="project" value="UniProtKB-KW"/>
</dbReference>